<comment type="similarity">
    <text evidence="1">Belongs to the bacterial solute-binding protein 8 family.</text>
</comment>
<dbReference type="CDD" id="cd01143">
    <property type="entry name" value="YvrC"/>
    <property type="match status" value="1"/>
</dbReference>
<evidence type="ECO:0000259" key="3">
    <source>
        <dbReference type="PROSITE" id="PS50983"/>
    </source>
</evidence>
<gene>
    <name evidence="4" type="ORF">OU415_03770</name>
</gene>
<dbReference type="PROSITE" id="PS51257">
    <property type="entry name" value="PROKAR_LIPOPROTEIN"/>
    <property type="match status" value="1"/>
</dbReference>
<name>A0ABT4UU01_9PSEU</name>
<evidence type="ECO:0000313" key="5">
    <source>
        <dbReference type="Proteomes" id="UP001210380"/>
    </source>
</evidence>
<proteinExistence type="inferred from homology"/>
<protein>
    <submittedName>
        <fullName evidence="4">ABC transporter substrate-binding protein</fullName>
    </submittedName>
</protein>
<evidence type="ECO:0000256" key="2">
    <source>
        <dbReference type="SAM" id="SignalP"/>
    </source>
</evidence>
<evidence type="ECO:0000313" key="4">
    <source>
        <dbReference type="EMBL" id="MDA3624542.1"/>
    </source>
</evidence>
<dbReference type="PANTHER" id="PTHR30535">
    <property type="entry name" value="VITAMIN B12-BINDING PROTEIN"/>
    <property type="match status" value="1"/>
</dbReference>
<dbReference type="Pfam" id="PF01497">
    <property type="entry name" value="Peripla_BP_2"/>
    <property type="match status" value="1"/>
</dbReference>
<evidence type="ECO:0000256" key="1">
    <source>
        <dbReference type="ARBA" id="ARBA00008814"/>
    </source>
</evidence>
<dbReference type="SUPFAM" id="SSF53807">
    <property type="entry name" value="Helical backbone' metal receptor"/>
    <property type="match status" value="1"/>
</dbReference>
<sequence>MTGFRRLATLLLAALALLVGVTGCATRPHSQTTAPADDPASAFPVKVELPGQQPVTLPQQPKRIVSLSPTATETLYAIGAGDQVIAVDQFSDFPQQAPRTNLSAFTTDAAAVGGHDPDLVIAPDSAGQLAEGLKAANVPTLLTPAAANLDDAYRQIEVLGQATGHTQQARDLVAKMRGEIDKIVRDTPKPPQPLTYYHEVSPDYYTATSRSFVGNVYNLFGLHNIADEAGGDFPQLSEEHVLQANPNLIFVSDVKCCQVTAASVGERPGWNTLDAVHKKHVFEIDDDLAGRWGPRVVDLVRSVADGVTKAQQG</sequence>
<dbReference type="Proteomes" id="UP001210380">
    <property type="component" value="Unassembled WGS sequence"/>
</dbReference>
<dbReference type="PANTHER" id="PTHR30535:SF34">
    <property type="entry name" value="MOLYBDATE-BINDING PROTEIN MOLA"/>
    <property type="match status" value="1"/>
</dbReference>
<keyword evidence="5" id="KW-1185">Reference proteome</keyword>
<reference evidence="4 5" key="1">
    <citation type="submission" date="2022-11" db="EMBL/GenBank/DDBJ databases">
        <title>Draft genome sequence of Saccharopolyspora sp. WRP15-2 isolated from rhizosphere soils of wild rice in Thailand.</title>
        <authorList>
            <person name="Duangmal K."/>
            <person name="Kammanee S."/>
            <person name="Muangham S."/>
        </authorList>
    </citation>
    <scope>NUCLEOTIDE SEQUENCE [LARGE SCALE GENOMIC DNA]</scope>
    <source>
        <strain evidence="4 5">WRP15-2</strain>
    </source>
</reference>
<dbReference type="EMBL" id="JAQGLA010000003">
    <property type="protein sequence ID" value="MDA3624542.1"/>
    <property type="molecule type" value="Genomic_DNA"/>
</dbReference>
<comment type="caution">
    <text evidence="4">The sequence shown here is derived from an EMBL/GenBank/DDBJ whole genome shotgun (WGS) entry which is preliminary data.</text>
</comment>
<feature type="chain" id="PRO_5046707054" evidence="2">
    <location>
        <begin position="26"/>
        <end position="313"/>
    </location>
</feature>
<feature type="domain" description="Fe/B12 periplasmic-binding" evidence="3">
    <location>
        <begin position="63"/>
        <end position="311"/>
    </location>
</feature>
<feature type="signal peptide" evidence="2">
    <location>
        <begin position="1"/>
        <end position="25"/>
    </location>
</feature>
<dbReference type="InterPro" id="IPR002491">
    <property type="entry name" value="ABC_transptr_periplasmic_BD"/>
</dbReference>
<dbReference type="PROSITE" id="PS50983">
    <property type="entry name" value="FE_B12_PBP"/>
    <property type="match status" value="1"/>
</dbReference>
<dbReference type="RefSeq" id="WP_270947102.1">
    <property type="nucleotide sequence ID" value="NZ_JAQGLA010000003.1"/>
</dbReference>
<accession>A0ABT4UU01</accession>
<dbReference type="Gene3D" id="3.40.50.1980">
    <property type="entry name" value="Nitrogenase molybdenum iron protein domain"/>
    <property type="match status" value="2"/>
</dbReference>
<organism evidence="4 5">
    <name type="scientific">Saccharopolyspora oryzae</name>
    <dbReference type="NCBI Taxonomy" id="2997343"/>
    <lineage>
        <taxon>Bacteria</taxon>
        <taxon>Bacillati</taxon>
        <taxon>Actinomycetota</taxon>
        <taxon>Actinomycetes</taxon>
        <taxon>Pseudonocardiales</taxon>
        <taxon>Pseudonocardiaceae</taxon>
        <taxon>Saccharopolyspora</taxon>
    </lineage>
</organism>
<keyword evidence="2" id="KW-0732">Signal</keyword>
<dbReference type="InterPro" id="IPR050902">
    <property type="entry name" value="ABC_Transporter_SBP"/>
</dbReference>